<evidence type="ECO:0000313" key="4">
    <source>
        <dbReference type="EMBL" id="MFC0633907.1"/>
    </source>
</evidence>
<evidence type="ECO:0000256" key="3">
    <source>
        <dbReference type="SAM" id="Phobius"/>
    </source>
</evidence>
<comment type="subcellular location">
    <subcellularLocation>
        <location evidence="2">Cell membrane</location>
        <topology evidence="2">Multi-pass membrane protein</topology>
    </subcellularLocation>
</comment>
<dbReference type="PANTHER" id="PTHR34295">
    <property type="entry name" value="BIOTIN TRANSPORTER BIOY"/>
    <property type="match status" value="1"/>
</dbReference>
<dbReference type="EMBL" id="JBHLSW010000005">
    <property type="protein sequence ID" value="MFC0633907.1"/>
    <property type="molecule type" value="Genomic_DNA"/>
</dbReference>
<keyword evidence="5" id="KW-1185">Reference proteome</keyword>
<comment type="caution">
    <text evidence="4">The sequence shown here is derived from an EMBL/GenBank/DDBJ whole genome shotgun (WGS) entry which is preliminary data.</text>
</comment>
<evidence type="ECO:0000313" key="5">
    <source>
        <dbReference type="Proteomes" id="UP001589906"/>
    </source>
</evidence>
<dbReference type="Proteomes" id="UP001589906">
    <property type="component" value="Unassembled WGS sequence"/>
</dbReference>
<sequence length="174" mass="17493">MSPSLRTPLLVLAFAALTAVGAQIDVPMRPVPMTMQSFAVLLSGAVLGSVRGAAAVLFYLGLALLGLPVLAEGAGGAEPFLGPTAGYLFAFPLAAAGAGLAARRGVLSHWGGGAAALFGLHLLLLGVGGAWLALEIGAADAWTVGVEPFLVGAAVKSLLVLAAWRLWPSWLRGG</sequence>
<reference evidence="4 5" key="1">
    <citation type="submission" date="2024-09" db="EMBL/GenBank/DDBJ databases">
        <authorList>
            <person name="Sun Q."/>
            <person name="Mori K."/>
        </authorList>
    </citation>
    <scope>NUCLEOTIDE SEQUENCE [LARGE SCALE GENOMIC DNA]</scope>
    <source>
        <strain evidence="4 5">NCAIM B.02621</strain>
    </source>
</reference>
<name>A0ABV6R4G7_9CAUL</name>
<feature type="transmembrane region" description="Helical" evidence="3">
    <location>
        <begin position="31"/>
        <end position="50"/>
    </location>
</feature>
<keyword evidence="3" id="KW-0812">Transmembrane</keyword>
<protein>
    <recommendedName>
        <fullName evidence="2">Biotin transporter</fullName>
    </recommendedName>
</protein>
<dbReference type="PIRSF" id="PIRSF016661">
    <property type="entry name" value="BioY"/>
    <property type="match status" value="1"/>
</dbReference>
<keyword evidence="2" id="KW-1003">Cell membrane</keyword>
<keyword evidence="3" id="KW-1133">Transmembrane helix</keyword>
<feature type="transmembrane region" description="Helical" evidence="3">
    <location>
        <begin position="80"/>
        <end position="102"/>
    </location>
</feature>
<comment type="similarity">
    <text evidence="1 2">Belongs to the BioY family.</text>
</comment>
<gene>
    <name evidence="4" type="ORF">ACFFGE_08445</name>
</gene>
<feature type="transmembrane region" description="Helical" evidence="3">
    <location>
        <begin position="114"/>
        <end position="134"/>
    </location>
</feature>
<accession>A0ABV6R4G7</accession>
<feature type="transmembrane region" description="Helical" evidence="3">
    <location>
        <begin position="149"/>
        <end position="167"/>
    </location>
</feature>
<dbReference type="InterPro" id="IPR003784">
    <property type="entry name" value="BioY"/>
</dbReference>
<organism evidence="4 5">
    <name type="scientific">Brevundimonas balnearis</name>
    <dbReference type="NCBI Taxonomy" id="1572858"/>
    <lineage>
        <taxon>Bacteria</taxon>
        <taxon>Pseudomonadati</taxon>
        <taxon>Pseudomonadota</taxon>
        <taxon>Alphaproteobacteria</taxon>
        <taxon>Caulobacterales</taxon>
        <taxon>Caulobacteraceae</taxon>
        <taxon>Brevundimonas</taxon>
    </lineage>
</organism>
<evidence type="ECO:0000256" key="2">
    <source>
        <dbReference type="PIRNR" id="PIRNR016661"/>
    </source>
</evidence>
<dbReference type="RefSeq" id="WP_376835873.1">
    <property type="nucleotide sequence ID" value="NZ_JBHLSW010000005.1"/>
</dbReference>
<proteinExistence type="inferred from homology"/>
<keyword evidence="2" id="KW-0813">Transport</keyword>
<dbReference type="Pfam" id="PF02632">
    <property type="entry name" value="BioY"/>
    <property type="match status" value="1"/>
</dbReference>
<evidence type="ECO:0000256" key="1">
    <source>
        <dbReference type="ARBA" id="ARBA00010692"/>
    </source>
</evidence>
<keyword evidence="2 3" id="KW-0472">Membrane</keyword>
<dbReference type="PANTHER" id="PTHR34295:SF1">
    <property type="entry name" value="BIOTIN TRANSPORTER BIOY"/>
    <property type="match status" value="1"/>
</dbReference>
<dbReference type="Gene3D" id="1.10.1760.20">
    <property type="match status" value="1"/>
</dbReference>